<dbReference type="AlphaFoldDB" id="A0A6A4GPN8"/>
<reference evidence="2" key="1">
    <citation type="journal article" date="2019" name="Environ. Microbiol.">
        <title>Fungal ecological strategies reflected in gene transcription - a case study of two litter decomposers.</title>
        <authorList>
            <person name="Barbi F."/>
            <person name="Kohler A."/>
            <person name="Barry K."/>
            <person name="Baskaran P."/>
            <person name="Daum C."/>
            <person name="Fauchery L."/>
            <person name="Ihrmark K."/>
            <person name="Kuo A."/>
            <person name="LaButti K."/>
            <person name="Lipzen A."/>
            <person name="Morin E."/>
            <person name="Grigoriev I.V."/>
            <person name="Henrissat B."/>
            <person name="Lindahl B."/>
            <person name="Martin F."/>
        </authorList>
    </citation>
    <scope>NUCLEOTIDE SEQUENCE</scope>
    <source>
        <strain evidence="2">JB14</strain>
    </source>
</reference>
<protein>
    <submittedName>
        <fullName evidence="2">Uncharacterized protein</fullName>
    </submittedName>
</protein>
<accession>A0A6A4GPN8</accession>
<evidence type="ECO:0000313" key="2">
    <source>
        <dbReference type="EMBL" id="KAE9387207.1"/>
    </source>
</evidence>
<dbReference type="Proteomes" id="UP000799118">
    <property type="component" value="Unassembled WGS sequence"/>
</dbReference>
<sequence length="331" mass="37558">MPSTNPLRGNDYCASLNSPTTVQLSSNMSLQKGERHVAGDSDLAASAANITASYDVSCRFIPLSEAKHLENNTLLYLKDCPFLTPSQCIYEGVSLGPYRDSLILQILRAGHQPDVLLYVCDQCPDLWRRHQAAQENAEKVTSAMNEWIAMCDEEEESDGEIIDEAGYLDYWCSLDITGSAERDSLTVALETEFEDFERIVDTLIEERQKRRREIAAELVPIEAAIYSSLCDEAHSRGLCLTLQIEDKLHEMAHAKAVILREQRERERARARTRARQRELATEQELKGQKTRDGPHERPEATFEAGERRHLELRAQAEIYLLEQDLCTSTKK</sequence>
<evidence type="ECO:0000313" key="3">
    <source>
        <dbReference type="Proteomes" id="UP000799118"/>
    </source>
</evidence>
<name>A0A6A4GPN8_9AGAR</name>
<gene>
    <name evidence="2" type="ORF">BT96DRAFT_948554</name>
</gene>
<proteinExistence type="predicted"/>
<evidence type="ECO:0000256" key="1">
    <source>
        <dbReference type="SAM" id="MobiDB-lite"/>
    </source>
</evidence>
<keyword evidence="3" id="KW-1185">Reference proteome</keyword>
<feature type="region of interest" description="Disordered" evidence="1">
    <location>
        <begin position="269"/>
        <end position="307"/>
    </location>
</feature>
<dbReference type="EMBL" id="ML769816">
    <property type="protein sequence ID" value="KAE9387207.1"/>
    <property type="molecule type" value="Genomic_DNA"/>
</dbReference>
<organism evidence="2 3">
    <name type="scientific">Gymnopus androsaceus JB14</name>
    <dbReference type="NCBI Taxonomy" id="1447944"/>
    <lineage>
        <taxon>Eukaryota</taxon>
        <taxon>Fungi</taxon>
        <taxon>Dikarya</taxon>
        <taxon>Basidiomycota</taxon>
        <taxon>Agaricomycotina</taxon>
        <taxon>Agaricomycetes</taxon>
        <taxon>Agaricomycetidae</taxon>
        <taxon>Agaricales</taxon>
        <taxon>Marasmiineae</taxon>
        <taxon>Omphalotaceae</taxon>
        <taxon>Gymnopus</taxon>
    </lineage>
</organism>